<keyword evidence="19" id="KW-1185">Reference proteome</keyword>
<feature type="compositionally biased region" description="Polar residues" evidence="16">
    <location>
        <begin position="156"/>
        <end position="169"/>
    </location>
</feature>
<feature type="compositionally biased region" description="Polar residues" evidence="16">
    <location>
        <begin position="111"/>
        <end position="126"/>
    </location>
</feature>
<keyword evidence="8" id="KW-0863">Zinc-finger</keyword>
<evidence type="ECO:0000256" key="12">
    <source>
        <dbReference type="ARBA" id="ARBA00023242"/>
    </source>
</evidence>
<dbReference type="Proteomes" id="UP001374579">
    <property type="component" value="Unassembled WGS sequence"/>
</dbReference>
<evidence type="ECO:0000256" key="11">
    <source>
        <dbReference type="ARBA" id="ARBA00023054"/>
    </source>
</evidence>
<keyword evidence="4" id="KW-0158">Chromosome</keyword>
<keyword evidence="13" id="KW-0131">Cell cycle</keyword>
<evidence type="ECO:0000256" key="3">
    <source>
        <dbReference type="ARBA" id="ARBA00017358"/>
    </source>
</evidence>
<dbReference type="SUPFAM" id="SSF57667">
    <property type="entry name" value="beta-beta-alpha zinc fingers"/>
    <property type="match status" value="1"/>
</dbReference>
<dbReference type="PANTHER" id="PTHR13278:SF0">
    <property type="entry name" value="ZINC FINGER PROTEIN 830"/>
    <property type="match status" value="1"/>
</dbReference>
<dbReference type="GO" id="GO:0005681">
    <property type="term" value="C:spliceosomal complex"/>
    <property type="evidence" value="ECO:0007669"/>
    <property type="project" value="InterPro"/>
</dbReference>
<evidence type="ECO:0000256" key="1">
    <source>
        <dbReference type="ARBA" id="ARBA00004286"/>
    </source>
</evidence>
<accession>A0AAN9GDX8</accession>
<keyword evidence="9" id="KW-0498">Mitosis</keyword>
<keyword evidence="5" id="KW-0217">Developmental protein</keyword>
<evidence type="ECO:0000256" key="5">
    <source>
        <dbReference type="ARBA" id="ARBA00022473"/>
    </source>
</evidence>
<evidence type="ECO:0000256" key="14">
    <source>
        <dbReference type="ARBA" id="ARBA00030672"/>
    </source>
</evidence>
<dbReference type="InterPro" id="IPR036236">
    <property type="entry name" value="Znf_C2H2_sf"/>
</dbReference>
<comment type="subcellular location">
    <subcellularLocation>
        <location evidence="1">Chromosome</location>
    </subcellularLocation>
    <subcellularLocation>
        <location evidence="2">Nucleus speckle</location>
    </subcellularLocation>
</comment>
<evidence type="ECO:0000313" key="18">
    <source>
        <dbReference type="EMBL" id="KAK7104777.1"/>
    </source>
</evidence>
<feature type="region of interest" description="Disordered" evidence="16">
    <location>
        <begin position="73"/>
        <end position="92"/>
    </location>
</feature>
<name>A0AAN9GDX8_9CAEN</name>
<gene>
    <name evidence="18" type="ORF">V1264_019439</name>
</gene>
<keyword evidence="12" id="KW-0539">Nucleus</keyword>
<evidence type="ECO:0000256" key="10">
    <source>
        <dbReference type="ARBA" id="ARBA00022833"/>
    </source>
</evidence>
<dbReference type="InterPro" id="IPR059039">
    <property type="entry name" value="ZNF380_CC"/>
</dbReference>
<evidence type="ECO:0000256" key="15">
    <source>
        <dbReference type="SAM" id="Coils"/>
    </source>
</evidence>
<dbReference type="GO" id="GO:0008270">
    <property type="term" value="F:zinc ion binding"/>
    <property type="evidence" value="ECO:0007669"/>
    <property type="project" value="UniProtKB-KW"/>
</dbReference>
<reference evidence="18 19" key="1">
    <citation type="submission" date="2024-02" db="EMBL/GenBank/DDBJ databases">
        <title>Chromosome-scale genome assembly of the rough periwinkle Littorina saxatilis.</title>
        <authorList>
            <person name="De Jode A."/>
            <person name="Faria R."/>
            <person name="Formenti G."/>
            <person name="Sims Y."/>
            <person name="Smith T.P."/>
            <person name="Tracey A."/>
            <person name="Wood J.M.D."/>
            <person name="Zagrodzka Z.B."/>
            <person name="Johannesson K."/>
            <person name="Butlin R.K."/>
            <person name="Leder E.H."/>
        </authorList>
    </citation>
    <scope>NUCLEOTIDE SEQUENCE [LARGE SCALE GENOMIC DNA]</scope>
    <source>
        <strain evidence="18">Snail1</strain>
        <tissue evidence="18">Muscle</tissue>
    </source>
</reference>
<feature type="region of interest" description="Disordered" evidence="16">
    <location>
        <begin position="111"/>
        <end position="210"/>
    </location>
</feature>
<evidence type="ECO:0000256" key="2">
    <source>
        <dbReference type="ARBA" id="ARBA00004324"/>
    </source>
</evidence>
<feature type="compositionally biased region" description="Acidic residues" evidence="16">
    <location>
        <begin position="289"/>
        <end position="303"/>
    </location>
</feature>
<evidence type="ECO:0000259" key="17">
    <source>
        <dbReference type="Pfam" id="PF23406"/>
    </source>
</evidence>
<sequence>MASKKAKKVVSQDQLRRLMRQKQFSVKTVTSKIEHPLAKYNGLEQLVCTLCNTVIKNNNLWVPHIQSSKHKEKYLASKTQGPAKPAEVVGSKRKLTDAEILAAKKAKVLTSDSNGLNTSNSSTANKVSALAGYSSSSSSEGEDEEEEKTSSNKTSLQLPSSSNDSNKTGPNGLPADFFDASFKPEGETAESSAKPSAMADVLPEGFFDDPKMDAKVRKVEYKDKMEEEWKLFQRSMKEEAHVSEVILEEDEEEANAERNLDEIDDQIQRWQEVEDLHIKKDTIAKTTGDDDDKDKDSDDLGDEDLDQFLDWRAKKSWK</sequence>
<dbReference type="Pfam" id="PF23406">
    <property type="entry name" value="ZNF380_CC"/>
    <property type="match status" value="1"/>
</dbReference>
<dbReference type="EMBL" id="JBAMIC010000008">
    <property type="protein sequence ID" value="KAK7104777.1"/>
    <property type="molecule type" value="Genomic_DNA"/>
</dbReference>
<evidence type="ECO:0000256" key="4">
    <source>
        <dbReference type="ARBA" id="ARBA00022454"/>
    </source>
</evidence>
<dbReference type="PANTHER" id="PTHR13278">
    <property type="entry name" value="ZINC FINGER PROTEIN 830"/>
    <property type="match status" value="1"/>
</dbReference>
<keyword evidence="6" id="KW-0132">Cell division</keyword>
<keyword evidence="10" id="KW-0862">Zinc</keyword>
<evidence type="ECO:0000256" key="9">
    <source>
        <dbReference type="ARBA" id="ARBA00022776"/>
    </source>
</evidence>
<feature type="coiled-coil region" evidence="15">
    <location>
        <begin position="246"/>
        <end position="273"/>
    </location>
</feature>
<organism evidence="18 19">
    <name type="scientific">Littorina saxatilis</name>
    <dbReference type="NCBI Taxonomy" id="31220"/>
    <lineage>
        <taxon>Eukaryota</taxon>
        <taxon>Metazoa</taxon>
        <taxon>Spiralia</taxon>
        <taxon>Lophotrochozoa</taxon>
        <taxon>Mollusca</taxon>
        <taxon>Gastropoda</taxon>
        <taxon>Caenogastropoda</taxon>
        <taxon>Littorinimorpha</taxon>
        <taxon>Littorinoidea</taxon>
        <taxon>Littorinidae</taxon>
        <taxon>Littorina</taxon>
    </lineage>
</organism>
<feature type="domain" description="ZNF380 coiled-coil" evidence="17">
    <location>
        <begin position="202"/>
        <end position="281"/>
    </location>
</feature>
<evidence type="ECO:0000313" key="19">
    <source>
        <dbReference type="Proteomes" id="UP001374579"/>
    </source>
</evidence>
<protein>
    <recommendedName>
        <fullName evidence="3">Zinc finger protein 830</fullName>
    </recommendedName>
    <alternativeName>
        <fullName evidence="14">Coiled-coil domain-containing protein 16</fullName>
    </alternativeName>
</protein>
<keyword evidence="11 15" id="KW-0175">Coiled coil</keyword>
<evidence type="ECO:0000256" key="6">
    <source>
        <dbReference type="ARBA" id="ARBA00022618"/>
    </source>
</evidence>
<comment type="caution">
    <text evidence="18">The sequence shown here is derived from an EMBL/GenBank/DDBJ whole genome shotgun (WGS) entry which is preliminary data.</text>
</comment>
<evidence type="ECO:0000256" key="7">
    <source>
        <dbReference type="ARBA" id="ARBA00022723"/>
    </source>
</evidence>
<dbReference type="InterPro" id="IPR040050">
    <property type="entry name" value="ZNF830-like"/>
</dbReference>
<dbReference type="AlphaFoldDB" id="A0AAN9GDX8"/>
<dbReference type="GO" id="GO:0044773">
    <property type="term" value="P:mitotic DNA damage checkpoint signaling"/>
    <property type="evidence" value="ECO:0007669"/>
    <property type="project" value="TreeGrafter"/>
</dbReference>
<feature type="region of interest" description="Disordered" evidence="16">
    <location>
        <begin position="279"/>
        <end position="303"/>
    </location>
</feature>
<proteinExistence type="predicted"/>
<evidence type="ECO:0000256" key="8">
    <source>
        <dbReference type="ARBA" id="ARBA00022771"/>
    </source>
</evidence>
<dbReference type="GO" id="GO:0033314">
    <property type="term" value="P:mitotic DNA replication checkpoint signaling"/>
    <property type="evidence" value="ECO:0007669"/>
    <property type="project" value="TreeGrafter"/>
</dbReference>
<evidence type="ECO:0000256" key="16">
    <source>
        <dbReference type="SAM" id="MobiDB-lite"/>
    </source>
</evidence>
<evidence type="ECO:0000256" key="13">
    <source>
        <dbReference type="ARBA" id="ARBA00023306"/>
    </source>
</evidence>
<dbReference type="GO" id="GO:0033260">
    <property type="term" value="P:nuclear DNA replication"/>
    <property type="evidence" value="ECO:0007669"/>
    <property type="project" value="TreeGrafter"/>
</dbReference>
<dbReference type="GO" id="GO:0003676">
    <property type="term" value="F:nucleic acid binding"/>
    <property type="evidence" value="ECO:0007669"/>
    <property type="project" value="InterPro"/>
</dbReference>
<keyword evidence="7" id="KW-0479">Metal-binding</keyword>